<dbReference type="EMBL" id="DS547167">
    <property type="protein sequence ID" value="EDQ99330.1"/>
    <property type="molecule type" value="Genomic_DNA"/>
</dbReference>
<keyword evidence="3" id="KW-1185">Reference proteome</keyword>
<accession>B0E1H8</accession>
<dbReference type="InParanoid" id="B0E1H8"/>
<name>B0E1H8_LACBS</name>
<protein>
    <submittedName>
        <fullName evidence="2">Predicted protein</fullName>
    </submittedName>
</protein>
<dbReference type="AlphaFoldDB" id="B0E1H8"/>
<feature type="region of interest" description="Disordered" evidence="1">
    <location>
        <begin position="21"/>
        <end position="44"/>
    </location>
</feature>
<dbReference type="RefSeq" id="XP_001890050.1">
    <property type="nucleotide sequence ID" value="XM_001890015.1"/>
</dbReference>
<dbReference type="HOGENOM" id="CLU_1970935_0_0_1"/>
<evidence type="ECO:0000256" key="1">
    <source>
        <dbReference type="SAM" id="MobiDB-lite"/>
    </source>
</evidence>
<dbReference type="KEGG" id="lbc:LACBIDRAFT_335141"/>
<evidence type="ECO:0000313" key="2">
    <source>
        <dbReference type="EMBL" id="EDQ99330.1"/>
    </source>
</evidence>
<sequence>MLIRAAPELGVIEVHRVEQSRPAVGGRGIQQPGQSDGKGDAEPPCQDEAIEAAERSPGYSYGLFFSFFHFTRFCRNALCSFVFVHQERFERQAPHIDRHRLNTHLNIGLTIFMRTQHLKSESAIMGQ</sequence>
<reference evidence="2 3" key="1">
    <citation type="journal article" date="2008" name="Nature">
        <title>The genome of Laccaria bicolor provides insights into mycorrhizal symbiosis.</title>
        <authorList>
            <person name="Martin F."/>
            <person name="Aerts A."/>
            <person name="Ahren D."/>
            <person name="Brun A."/>
            <person name="Danchin E.G.J."/>
            <person name="Duchaussoy F."/>
            <person name="Gibon J."/>
            <person name="Kohler A."/>
            <person name="Lindquist E."/>
            <person name="Pereda V."/>
            <person name="Salamov A."/>
            <person name="Shapiro H.J."/>
            <person name="Wuyts J."/>
            <person name="Blaudez D."/>
            <person name="Buee M."/>
            <person name="Brokstein P."/>
            <person name="Canbaeck B."/>
            <person name="Cohen D."/>
            <person name="Courty P.E."/>
            <person name="Coutinho P.M."/>
            <person name="Delaruelle C."/>
            <person name="Detter J.C."/>
            <person name="Deveau A."/>
            <person name="DiFazio S."/>
            <person name="Duplessis S."/>
            <person name="Fraissinet-Tachet L."/>
            <person name="Lucic E."/>
            <person name="Frey-Klett P."/>
            <person name="Fourrey C."/>
            <person name="Feussner I."/>
            <person name="Gay G."/>
            <person name="Grimwood J."/>
            <person name="Hoegger P.J."/>
            <person name="Jain P."/>
            <person name="Kilaru S."/>
            <person name="Labbe J."/>
            <person name="Lin Y.C."/>
            <person name="Legue V."/>
            <person name="Le Tacon F."/>
            <person name="Marmeisse R."/>
            <person name="Melayah D."/>
            <person name="Montanini B."/>
            <person name="Muratet M."/>
            <person name="Nehls U."/>
            <person name="Niculita-Hirzel H."/>
            <person name="Oudot-Le Secq M.P."/>
            <person name="Peter M."/>
            <person name="Quesneville H."/>
            <person name="Rajashekar B."/>
            <person name="Reich M."/>
            <person name="Rouhier N."/>
            <person name="Schmutz J."/>
            <person name="Yin T."/>
            <person name="Chalot M."/>
            <person name="Henrissat B."/>
            <person name="Kuees U."/>
            <person name="Lucas S."/>
            <person name="Van de Peer Y."/>
            <person name="Podila G.K."/>
            <person name="Polle A."/>
            <person name="Pukkila P.J."/>
            <person name="Richardson P.M."/>
            <person name="Rouze P."/>
            <person name="Sanders I.R."/>
            <person name="Stajich J.E."/>
            <person name="Tunlid A."/>
            <person name="Tuskan G."/>
            <person name="Grigoriev I.V."/>
        </authorList>
    </citation>
    <scope>NUCLEOTIDE SEQUENCE [LARGE SCALE GENOMIC DNA]</scope>
    <source>
        <strain evidence="3">S238N-H82 / ATCC MYA-4686</strain>
    </source>
</reference>
<dbReference type="Proteomes" id="UP000001194">
    <property type="component" value="Unassembled WGS sequence"/>
</dbReference>
<proteinExistence type="predicted"/>
<organism evidence="3">
    <name type="scientific">Laccaria bicolor (strain S238N-H82 / ATCC MYA-4686)</name>
    <name type="common">Bicoloured deceiver</name>
    <name type="synonym">Laccaria laccata var. bicolor</name>
    <dbReference type="NCBI Taxonomy" id="486041"/>
    <lineage>
        <taxon>Eukaryota</taxon>
        <taxon>Fungi</taxon>
        <taxon>Dikarya</taxon>
        <taxon>Basidiomycota</taxon>
        <taxon>Agaricomycotina</taxon>
        <taxon>Agaricomycetes</taxon>
        <taxon>Agaricomycetidae</taxon>
        <taxon>Agaricales</taxon>
        <taxon>Agaricineae</taxon>
        <taxon>Hydnangiaceae</taxon>
        <taxon>Laccaria</taxon>
    </lineage>
</organism>
<evidence type="ECO:0000313" key="3">
    <source>
        <dbReference type="Proteomes" id="UP000001194"/>
    </source>
</evidence>
<dbReference type="GeneID" id="6085698"/>
<gene>
    <name evidence="2" type="ORF">LACBIDRAFT_335141</name>
</gene>